<dbReference type="Pfam" id="PF13692">
    <property type="entry name" value="Glyco_trans_1_4"/>
    <property type="match status" value="1"/>
</dbReference>
<dbReference type="PANTHER" id="PTHR12526:SF600">
    <property type="entry name" value="GLYCOSYL TRANSFERASE GROUP 1"/>
    <property type="match status" value="1"/>
</dbReference>
<dbReference type="OrthoDB" id="9807209at2"/>
<organism evidence="2 3">
    <name type="scientific">Ardenticatena maritima</name>
    <dbReference type="NCBI Taxonomy" id="872965"/>
    <lineage>
        <taxon>Bacteria</taxon>
        <taxon>Bacillati</taxon>
        <taxon>Chloroflexota</taxon>
        <taxon>Ardenticatenia</taxon>
        <taxon>Ardenticatenales</taxon>
        <taxon>Ardenticatenaceae</taxon>
        <taxon>Ardenticatena</taxon>
    </lineage>
</organism>
<dbReference type="Pfam" id="PF13439">
    <property type="entry name" value="Glyco_transf_4"/>
    <property type="match status" value="1"/>
</dbReference>
<dbReference type="CDD" id="cd03801">
    <property type="entry name" value="GT4_PimA-like"/>
    <property type="match status" value="1"/>
</dbReference>
<dbReference type="GO" id="GO:0016757">
    <property type="term" value="F:glycosyltransferase activity"/>
    <property type="evidence" value="ECO:0007669"/>
    <property type="project" value="TreeGrafter"/>
</dbReference>
<dbReference type="InterPro" id="IPR028098">
    <property type="entry name" value="Glyco_trans_4-like_N"/>
</dbReference>
<evidence type="ECO:0000313" key="3">
    <source>
        <dbReference type="Proteomes" id="UP000037784"/>
    </source>
</evidence>
<reference evidence="2 3" key="1">
    <citation type="journal article" date="2015" name="Genome Announc.">
        <title>Draft Genome Sequence of a Heterotrophic Facultative Anaerobic Thermophilic Bacterium, Ardenticatena maritima Strain 110ST.</title>
        <authorList>
            <person name="Kawaichi S."/>
            <person name="Yoshida T."/>
            <person name="Sako Y."/>
            <person name="Nakamura R."/>
        </authorList>
    </citation>
    <scope>NUCLEOTIDE SEQUENCE [LARGE SCALE GENOMIC DNA]</scope>
    <source>
        <strain evidence="2 3">110S</strain>
    </source>
</reference>
<name>A0A0M8K8Y2_9CHLR</name>
<accession>A0A0M8K8Y2</accession>
<dbReference type="InParanoid" id="A0A0M8K8Y2"/>
<evidence type="ECO:0000259" key="1">
    <source>
        <dbReference type="Pfam" id="PF13439"/>
    </source>
</evidence>
<evidence type="ECO:0000313" key="2">
    <source>
        <dbReference type="EMBL" id="GAP62909.1"/>
    </source>
</evidence>
<dbReference type="EMBL" id="BBZA01000089">
    <property type="protein sequence ID" value="GAP62909.1"/>
    <property type="molecule type" value="Genomic_DNA"/>
</dbReference>
<comment type="caution">
    <text evidence="2">The sequence shown here is derived from an EMBL/GenBank/DDBJ whole genome shotgun (WGS) entry which is preliminary data.</text>
</comment>
<gene>
    <name evidence="2" type="ORF">ARMA_1332</name>
</gene>
<dbReference type="RefSeq" id="WP_082374195.1">
    <property type="nucleotide sequence ID" value="NZ_BBZA01000089.1"/>
</dbReference>
<reference evidence="3" key="2">
    <citation type="submission" date="2015-08" db="EMBL/GenBank/DDBJ databases">
        <title>Draft Genome Sequence of a Heterotrophic Facultative Anaerobic Bacterium Ardenticatena maritima Strain 110S.</title>
        <authorList>
            <person name="Kawaichi S."/>
            <person name="Yoshida T."/>
            <person name="Sako Y."/>
            <person name="Nakamura R."/>
        </authorList>
    </citation>
    <scope>NUCLEOTIDE SEQUENCE [LARGE SCALE GENOMIC DNA]</scope>
    <source>
        <strain evidence="3">110S</strain>
    </source>
</reference>
<dbReference type="Gene3D" id="3.40.50.2000">
    <property type="entry name" value="Glycogen Phosphorylase B"/>
    <property type="match status" value="2"/>
</dbReference>
<feature type="domain" description="Glycosyltransferase subfamily 4-like N-terminal" evidence="1">
    <location>
        <begin position="23"/>
        <end position="208"/>
    </location>
</feature>
<dbReference type="PANTHER" id="PTHR12526">
    <property type="entry name" value="GLYCOSYLTRANSFERASE"/>
    <property type="match status" value="1"/>
</dbReference>
<keyword evidence="3" id="KW-1185">Reference proteome</keyword>
<dbReference type="SUPFAM" id="SSF53756">
    <property type="entry name" value="UDP-Glycosyltransferase/glycogen phosphorylase"/>
    <property type="match status" value="1"/>
</dbReference>
<proteinExistence type="predicted"/>
<sequence length="408" mass="46199">MKAAVVTPFMPWPADTGGKLRSFHLLRGLAERADVDLFTVHYGEQPPEPGPLAEMCARVESIQLRRRWSRYEPYRRALRPLPRLLQHFHTAQSLLYLQSELLRGYDLVVCDELAMWPYVAHLPHVGVPLVSILHKIDWMHYRELAQARPWGVDKVLDWVESVKLKRMLRQVAPFFNGAVVCSPEDEALLKDLYADVPTRVIINGADTDFFTPAQRQPADEPTIMFMGTMSYYPNIDAVRYFFDEMYALLQTRVPNVRILIVGQNPVPDIRALEKQYANVIVTGKVPDVRPYLAQSHVLMVPLRLGGGTRLKIVEAMAAGVPVVSTSVGAQGLLDVAEEGALVLADTPHAFVEALVRLLQAPAEEITEMTRKARRIAEERYSWRKLGADFADFCFEVAQHAKQQVRTHV</sequence>
<dbReference type="AlphaFoldDB" id="A0A0M8K8Y2"/>
<protein>
    <recommendedName>
        <fullName evidence="1">Glycosyltransferase subfamily 4-like N-terminal domain-containing protein</fullName>
    </recommendedName>
</protein>
<dbReference type="Proteomes" id="UP000037784">
    <property type="component" value="Unassembled WGS sequence"/>
</dbReference>